<name>A0AAU9D7C3_9BACT</name>
<sequence length="140" mass="15615">MKTKLFFFFALIFTLQACDNSDSVSEKPDHRELGLKRLMINQQALNLARDNGIPLNLSDYPHVGLTSIDDGTYVVYGLIVANHTGEGAKISVESEYDDVSVVITEKQEESRRVYTVTVTRAGHNAKVVYEVSFLGDLSEK</sequence>
<organism evidence="2 3">
    <name type="scientific">Fulvitalea axinellae</name>
    <dbReference type="NCBI Taxonomy" id="1182444"/>
    <lineage>
        <taxon>Bacteria</taxon>
        <taxon>Pseudomonadati</taxon>
        <taxon>Bacteroidota</taxon>
        <taxon>Cytophagia</taxon>
        <taxon>Cytophagales</taxon>
        <taxon>Persicobacteraceae</taxon>
        <taxon>Fulvitalea</taxon>
    </lineage>
</organism>
<dbReference type="RefSeq" id="WP_338391986.1">
    <property type="nucleotide sequence ID" value="NZ_AP025314.1"/>
</dbReference>
<dbReference type="EMBL" id="AP025314">
    <property type="protein sequence ID" value="BDD10429.1"/>
    <property type="molecule type" value="Genomic_DNA"/>
</dbReference>
<protein>
    <submittedName>
        <fullName evidence="2">Uncharacterized protein</fullName>
    </submittedName>
</protein>
<dbReference type="PROSITE" id="PS51257">
    <property type="entry name" value="PROKAR_LIPOPROTEIN"/>
    <property type="match status" value="1"/>
</dbReference>
<keyword evidence="3" id="KW-1185">Reference proteome</keyword>
<evidence type="ECO:0000313" key="3">
    <source>
        <dbReference type="Proteomes" id="UP001348817"/>
    </source>
</evidence>
<dbReference type="Proteomes" id="UP001348817">
    <property type="component" value="Chromosome"/>
</dbReference>
<gene>
    <name evidence="2" type="ORF">FUAX_28610</name>
</gene>
<dbReference type="KEGG" id="fax:FUAX_28610"/>
<evidence type="ECO:0000313" key="2">
    <source>
        <dbReference type="EMBL" id="BDD10429.1"/>
    </source>
</evidence>
<dbReference type="AlphaFoldDB" id="A0AAU9D7C3"/>
<feature type="signal peptide" evidence="1">
    <location>
        <begin position="1"/>
        <end position="17"/>
    </location>
</feature>
<accession>A0AAU9D7C3</accession>
<evidence type="ECO:0000256" key="1">
    <source>
        <dbReference type="SAM" id="SignalP"/>
    </source>
</evidence>
<reference evidence="2 3" key="1">
    <citation type="submission" date="2021-12" db="EMBL/GenBank/DDBJ databases">
        <title>Genome sequencing of bacteria with rrn-lacking chromosome and rrn-plasmid.</title>
        <authorList>
            <person name="Anda M."/>
            <person name="Iwasaki W."/>
        </authorList>
    </citation>
    <scope>NUCLEOTIDE SEQUENCE [LARGE SCALE GENOMIC DNA]</scope>
    <source>
        <strain evidence="2 3">DSM 100852</strain>
    </source>
</reference>
<keyword evidence="1" id="KW-0732">Signal</keyword>
<proteinExistence type="predicted"/>
<feature type="chain" id="PRO_5043773351" evidence="1">
    <location>
        <begin position="18"/>
        <end position="140"/>
    </location>
</feature>